<evidence type="ECO:0000313" key="3">
    <source>
        <dbReference type="EMBL" id="RIV20063.1"/>
    </source>
</evidence>
<organism evidence="3 4">
    <name type="scientific">Fibrisoma montanum</name>
    <dbReference type="NCBI Taxonomy" id="2305895"/>
    <lineage>
        <taxon>Bacteria</taxon>
        <taxon>Pseudomonadati</taxon>
        <taxon>Bacteroidota</taxon>
        <taxon>Cytophagia</taxon>
        <taxon>Cytophagales</taxon>
        <taxon>Spirosomataceae</taxon>
        <taxon>Fibrisoma</taxon>
    </lineage>
</organism>
<dbReference type="Gene3D" id="1.10.10.10">
    <property type="entry name" value="Winged helix-like DNA-binding domain superfamily/Winged helix DNA-binding domain"/>
    <property type="match status" value="1"/>
</dbReference>
<dbReference type="PANTHER" id="PTHR47756">
    <property type="entry name" value="BLL6612 PROTEIN-RELATED"/>
    <property type="match status" value="1"/>
</dbReference>
<dbReference type="SUPFAM" id="SSF88946">
    <property type="entry name" value="Sigma2 domain of RNA polymerase sigma factors"/>
    <property type="match status" value="1"/>
</dbReference>
<dbReference type="OrthoDB" id="9780299at2"/>
<dbReference type="EMBL" id="QXED01000007">
    <property type="protein sequence ID" value="RIV20063.1"/>
    <property type="molecule type" value="Genomic_DNA"/>
</dbReference>
<evidence type="ECO:0000259" key="2">
    <source>
        <dbReference type="Pfam" id="PF20239"/>
    </source>
</evidence>
<dbReference type="PANTHER" id="PTHR47756:SF2">
    <property type="entry name" value="BLL6612 PROTEIN"/>
    <property type="match status" value="1"/>
</dbReference>
<dbReference type="GO" id="GO:0006352">
    <property type="term" value="P:DNA-templated transcription initiation"/>
    <property type="evidence" value="ECO:0007669"/>
    <property type="project" value="InterPro"/>
</dbReference>
<dbReference type="InterPro" id="IPR046531">
    <property type="entry name" value="DUF6596"/>
</dbReference>
<dbReference type="Pfam" id="PF04542">
    <property type="entry name" value="Sigma70_r2"/>
    <property type="match status" value="1"/>
</dbReference>
<dbReference type="Pfam" id="PF20239">
    <property type="entry name" value="DUF6596"/>
    <property type="match status" value="1"/>
</dbReference>
<evidence type="ECO:0000259" key="1">
    <source>
        <dbReference type="Pfam" id="PF04542"/>
    </source>
</evidence>
<feature type="domain" description="DUF6596" evidence="2">
    <location>
        <begin position="167"/>
        <end position="267"/>
    </location>
</feature>
<dbReference type="InterPro" id="IPR013324">
    <property type="entry name" value="RNA_pol_sigma_r3/r4-like"/>
</dbReference>
<evidence type="ECO:0000313" key="4">
    <source>
        <dbReference type="Proteomes" id="UP000283523"/>
    </source>
</evidence>
<reference evidence="3 4" key="1">
    <citation type="submission" date="2018-08" db="EMBL/GenBank/DDBJ databases">
        <title>Fibrisoma montanum sp. nov., isolated from Danxia mountain soil.</title>
        <authorList>
            <person name="Huang Y."/>
        </authorList>
    </citation>
    <scope>NUCLEOTIDE SEQUENCE [LARGE SCALE GENOMIC DNA]</scope>
    <source>
        <strain evidence="3 4">HYT19</strain>
    </source>
</reference>
<dbReference type="InterPro" id="IPR036388">
    <property type="entry name" value="WH-like_DNA-bd_sf"/>
</dbReference>
<name>A0A418M2U8_9BACT</name>
<dbReference type="Gene3D" id="1.10.1740.10">
    <property type="match status" value="1"/>
</dbReference>
<dbReference type="Proteomes" id="UP000283523">
    <property type="component" value="Unassembled WGS sequence"/>
</dbReference>
<sequence>MTAVLCRQFGLKHIEIAEDIASDTFLKATEVWSLHGPPENPTAWLYTVAKNKTKDYLKRNAIFESNVVKTIMEKSHDHCFTDIDFTEQNFRDSQLAMMFAVCNPAIAKEAQVCLALQILCGFSVEEIANAFLSNKETIKKRLFRAREHLRIQNFKIEELRAEDIGSRLDTVLTTLYLLFNEGYFSKSNDNLVRKDLCAEAMRLTLTLTENAHTNNSKVNALLALQCFQSSRLEARIVADGAVLFEEQDTALWNKDLINKGNYYLVNAYATKELSKYHLEASIAYWHTTNIDNGKWKHILELYNELLLWEYSSGAALNRTFAFAKIYGNEKAINEAAKLGLPTNSYYHSLLGYLYSAIDTDKAIDHYNQSIRLTNSPLEKKQLGKTIATLAEKRNSS</sequence>
<comment type="caution">
    <text evidence="3">The sequence shown here is derived from an EMBL/GenBank/DDBJ whole genome shotgun (WGS) entry which is preliminary data.</text>
</comment>
<gene>
    <name evidence="3" type="ORF">DYU11_23510</name>
</gene>
<protein>
    <submittedName>
        <fullName evidence="3">RNA polymerase subunit sigma</fullName>
    </submittedName>
</protein>
<dbReference type="InterPro" id="IPR013325">
    <property type="entry name" value="RNA_pol_sigma_r2"/>
</dbReference>
<dbReference type="SUPFAM" id="SSF88659">
    <property type="entry name" value="Sigma3 and sigma4 domains of RNA polymerase sigma factors"/>
    <property type="match status" value="1"/>
</dbReference>
<dbReference type="GO" id="GO:0003700">
    <property type="term" value="F:DNA-binding transcription factor activity"/>
    <property type="evidence" value="ECO:0007669"/>
    <property type="project" value="InterPro"/>
</dbReference>
<keyword evidence="4" id="KW-1185">Reference proteome</keyword>
<dbReference type="InterPro" id="IPR007627">
    <property type="entry name" value="RNA_pol_sigma70_r2"/>
</dbReference>
<dbReference type="AlphaFoldDB" id="A0A418M2U8"/>
<proteinExistence type="predicted"/>
<feature type="domain" description="RNA polymerase sigma-70 region 2" evidence="1">
    <location>
        <begin position="8"/>
        <end position="61"/>
    </location>
</feature>
<accession>A0A418M2U8</accession>